<dbReference type="Proteomes" id="UP000002640">
    <property type="component" value="Unassembled WGS sequence"/>
</dbReference>
<evidence type="ECO:0000313" key="1">
    <source>
        <dbReference type="EMBL" id="EGZ09637.1"/>
    </source>
</evidence>
<accession>G5A4N7</accession>
<feature type="non-terminal residue" evidence="1">
    <location>
        <position position="244"/>
    </location>
</feature>
<reference evidence="1 2" key="1">
    <citation type="journal article" date="2006" name="Science">
        <title>Phytophthora genome sequences uncover evolutionary origins and mechanisms of pathogenesis.</title>
        <authorList>
            <person name="Tyler B.M."/>
            <person name="Tripathy S."/>
            <person name="Zhang X."/>
            <person name="Dehal P."/>
            <person name="Jiang R.H."/>
            <person name="Aerts A."/>
            <person name="Arredondo F.D."/>
            <person name="Baxter L."/>
            <person name="Bensasson D."/>
            <person name="Beynon J.L."/>
            <person name="Chapman J."/>
            <person name="Damasceno C.M."/>
            <person name="Dorrance A.E."/>
            <person name="Dou D."/>
            <person name="Dickerman A.W."/>
            <person name="Dubchak I.L."/>
            <person name="Garbelotto M."/>
            <person name="Gijzen M."/>
            <person name="Gordon S.G."/>
            <person name="Govers F."/>
            <person name="Grunwald N.J."/>
            <person name="Huang W."/>
            <person name="Ivors K.L."/>
            <person name="Jones R.W."/>
            <person name="Kamoun S."/>
            <person name="Krampis K."/>
            <person name="Lamour K.H."/>
            <person name="Lee M.K."/>
            <person name="McDonald W.H."/>
            <person name="Medina M."/>
            <person name="Meijer H.J."/>
            <person name="Nordberg E.K."/>
            <person name="Maclean D.J."/>
            <person name="Ospina-Giraldo M.D."/>
            <person name="Morris P.F."/>
            <person name="Phuntumart V."/>
            <person name="Putnam N.H."/>
            <person name="Rash S."/>
            <person name="Rose J.K."/>
            <person name="Sakihama Y."/>
            <person name="Salamov A.A."/>
            <person name="Savidor A."/>
            <person name="Scheuring C.F."/>
            <person name="Smith B.M."/>
            <person name="Sobral B.W."/>
            <person name="Terry A."/>
            <person name="Torto-Alalibo T.A."/>
            <person name="Win J."/>
            <person name="Xu Z."/>
            <person name="Zhang H."/>
            <person name="Grigoriev I.V."/>
            <person name="Rokhsar D.S."/>
            <person name="Boore J.L."/>
        </authorList>
    </citation>
    <scope>NUCLEOTIDE SEQUENCE [LARGE SCALE GENOMIC DNA]</scope>
    <source>
        <strain evidence="1 2">P6497</strain>
    </source>
</reference>
<protein>
    <recommendedName>
        <fullName evidence="3">CCHC-type domain-containing protein</fullName>
    </recommendedName>
</protein>
<gene>
    <name evidence="1" type="ORF">PHYSODRAFT_434726</name>
</gene>
<dbReference type="InParanoid" id="G5A4N7"/>
<evidence type="ECO:0008006" key="3">
    <source>
        <dbReference type="Google" id="ProtNLM"/>
    </source>
</evidence>
<sequence length="244" mass="28283">GIPTELRNAVKVIVPFYSEVASSERAAAFWRSFEKCTESMDDALRLTAFEQCMKGKVGQKWWYNSRIENFMTLKIRFHNRFFSRTPAQMWSQLRTARRNYGESVEEWGDRVNRMCEALRYNEPRMRYEFFVEGLRNKQLRAMLNASVVSTIEEAGALLLFKGLHRPVEEEDEFAEGGKTETGGGGSERQLHIRMAPGTRTQEGETVCGRCERRNRSRLTCSRGKGTCNRCDEFGHFSVECYLPR</sequence>
<dbReference type="EMBL" id="JH159159">
    <property type="protein sequence ID" value="EGZ09637.1"/>
    <property type="molecule type" value="Genomic_DNA"/>
</dbReference>
<keyword evidence="2" id="KW-1185">Reference proteome</keyword>
<proteinExistence type="predicted"/>
<feature type="non-terminal residue" evidence="1">
    <location>
        <position position="1"/>
    </location>
</feature>
<dbReference type="KEGG" id="psoj:PHYSODRAFT_434726"/>
<dbReference type="RefSeq" id="XP_009534498.1">
    <property type="nucleotide sequence ID" value="XM_009536203.1"/>
</dbReference>
<dbReference type="AlphaFoldDB" id="G5A4N7"/>
<name>G5A4N7_PHYSP</name>
<evidence type="ECO:0000313" key="2">
    <source>
        <dbReference type="Proteomes" id="UP000002640"/>
    </source>
</evidence>
<dbReference type="GeneID" id="20652444"/>
<organism evidence="1 2">
    <name type="scientific">Phytophthora sojae (strain P6497)</name>
    <name type="common">Soybean stem and root rot agent</name>
    <name type="synonym">Phytophthora megasperma f. sp. glycines</name>
    <dbReference type="NCBI Taxonomy" id="1094619"/>
    <lineage>
        <taxon>Eukaryota</taxon>
        <taxon>Sar</taxon>
        <taxon>Stramenopiles</taxon>
        <taxon>Oomycota</taxon>
        <taxon>Peronosporomycetes</taxon>
        <taxon>Peronosporales</taxon>
        <taxon>Peronosporaceae</taxon>
        <taxon>Phytophthora</taxon>
    </lineage>
</organism>